<evidence type="ECO:0000313" key="4">
    <source>
        <dbReference type="Proteomes" id="UP000466586"/>
    </source>
</evidence>
<dbReference type="GO" id="GO:0030527">
    <property type="term" value="F:structural constituent of chromatin"/>
    <property type="evidence" value="ECO:0007669"/>
    <property type="project" value="InterPro"/>
</dbReference>
<comment type="caution">
    <text evidence="3">The sequence shown here is derived from an EMBL/GenBank/DDBJ whole genome shotgun (WGS) entry which is preliminary data.</text>
</comment>
<accession>A0A7K1YEI1</accession>
<evidence type="ECO:0000256" key="2">
    <source>
        <dbReference type="ARBA" id="ARBA00008424"/>
    </source>
</evidence>
<evidence type="ECO:0000313" key="3">
    <source>
        <dbReference type="EMBL" id="MXV52781.1"/>
    </source>
</evidence>
<keyword evidence="4" id="KW-1185">Reference proteome</keyword>
<dbReference type="InterPro" id="IPR010886">
    <property type="entry name" value="Hc1"/>
</dbReference>
<dbReference type="EMBL" id="WVHT01000010">
    <property type="protein sequence ID" value="MXV52781.1"/>
    <property type="molecule type" value="Genomic_DNA"/>
</dbReference>
<sequence length="62" mass="6958">MKKFNEVKSLIASLEADADKFYNKGNSAAGTRVRKGMQDLKNLAQSIRLEVQESKNKETAKK</sequence>
<evidence type="ECO:0000256" key="1">
    <source>
        <dbReference type="ARBA" id="ARBA00002333"/>
    </source>
</evidence>
<proteinExistence type="inferred from homology"/>
<dbReference type="RefSeq" id="WP_160845959.1">
    <property type="nucleotide sequence ID" value="NZ_WVHT01000010.1"/>
</dbReference>
<comment type="similarity">
    <text evidence="2">Belongs to the histone H1/H5 family. HCT subfamily.</text>
</comment>
<name>A0A7K1YEI1_9SPHI</name>
<protein>
    <submittedName>
        <fullName evidence="3">Histone H1</fullName>
    </submittedName>
</protein>
<dbReference type="Proteomes" id="UP000466586">
    <property type="component" value="Unassembled WGS sequence"/>
</dbReference>
<reference evidence="3 4" key="1">
    <citation type="submission" date="2019-11" db="EMBL/GenBank/DDBJ databases">
        <title>Pedobacter sp. HMF7647 Genome sequencing and assembly.</title>
        <authorList>
            <person name="Kang H."/>
            <person name="Kim H."/>
            <person name="Joh K."/>
        </authorList>
    </citation>
    <scope>NUCLEOTIDE SEQUENCE [LARGE SCALE GENOMIC DNA]</scope>
    <source>
        <strain evidence="3 4">HMF7647</strain>
    </source>
</reference>
<dbReference type="Pfam" id="PF07432">
    <property type="entry name" value="Hc1"/>
    <property type="match status" value="1"/>
</dbReference>
<dbReference type="GO" id="GO:0003677">
    <property type="term" value="F:DNA binding"/>
    <property type="evidence" value="ECO:0007669"/>
    <property type="project" value="InterPro"/>
</dbReference>
<organism evidence="3 4">
    <name type="scientific">Hufsiella arboris</name>
    <dbReference type="NCBI Taxonomy" id="2695275"/>
    <lineage>
        <taxon>Bacteria</taxon>
        <taxon>Pseudomonadati</taxon>
        <taxon>Bacteroidota</taxon>
        <taxon>Sphingobacteriia</taxon>
        <taxon>Sphingobacteriales</taxon>
        <taxon>Sphingobacteriaceae</taxon>
        <taxon>Hufsiella</taxon>
    </lineage>
</organism>
<dbReference type="AlphaFoldDB" id="A0A7K1YEI1"/>
<gene>
    <name evidence="3" type="ORF">GS399_17550</name>
</gene>
<comment type="function">
    <text evidence="1">Might have a role analogous to that of eukaryotic histone proteins.</text>
</comment>